<organism evidence="1 2">
    <name type="scientific">Ranatra chinensis</name>
    <dbReference type="NCBI Taxonomy" id="642074"/>
    <lineage>
        <taxon>Eukaryota</taxon>
        <taxon>Metazoa</taxon>
        <taxon>Ecdysozoa</taxon>
        <taxon>Arthropoda</taxon>
        <taxon>Hexapoda</taxon>
        <taxon>Insecta</taxon>
        <taxon>Pterygota</taxon>
        <taxon>Neoptera</taxon>
        <taxon>Paraneoptera</taxon>
        <taxon>Hemiptera</taxon>
        <taxon>Heteroptera</taxon>
        <taxon>Panheteroptera</taxon>
        <taxon>Nepomorpha</taxon>
        <taxon>Nepidae</taxon>
        <taxon>Ranatrinae</taxon>
        <taxon>Ranatra</taxon>
    </lineage>
</organism>
<protein>
    <submittedName>
        <fullName evidence="1">Uncharacterized protein</fullName>
    </submittedName>
</protein>
<accession>A0ABD0YQV1</accession>
<evidence type="ECO:0000313" key="2">
    <source>
        <dbReference type="Proteomes" id="UP001558652"/>
    </source>
</evidence>
<gene>
    <name evidence="1" type="ORF">AAG570_002630</name>
</gene>
<reference evidence="1 2" key="1">
    <citation type="submission" date="2024-07" db="EMBL/GenBank/DDBJ databases">
        <title>Chromosome-level genome assembly of the water stick insect Ranatra chinensis (Heteroptera: Nepidae).</title>
        <authorList>
            <person name="Liu X."/>
        </authorList>
    </citation>
    <scope>NUCLEOTIDE SEQUENCE [LARGE SCALE GENOMIC DNA]</scope>
    <source>
        <strain evidence="1">Cailab_2021Rc</strain>
        <tissue evidence="1">Muscle</tissue>
    </source>
</reference>
<comment type="caution">
    <text evidence="1">The sequence shown here is derived from an EMBL/GenBank/DDBJ whole genome shotgun (WGS) entry which is preliminary data.</text>
</comment>
<dbReference type="AlphaFoldDB" id="A0ABD0YQV1"/>
<dbReference type="EMBL" id="JBFDAA010000012">
    <property type="protein sequence ID" value="KAL1123553.1"/>
    <property type="molecule type" value="Genomic_DNA"/>
</dbReference>
<name>A0ABD0YQV1_9HEMI</name>
<sequence length="294" mass="32904">MASKRRNKKQETTEIDTCNFPSFSELYVYVASANPHARLKRLNLKRKYGLLRQLLNRNSKLSIENKLTIYKTILKHTWTYEDQSLTRDGRLNPKVSPEHPARVLPLVLLDQSGCSRILLVSAGIAGPVVLPQIQKFFEESATIHMVLKPTWTYGIELWGTAKEGNIDRIPEFPYRSQCPPGGLVTGKISPVPVVTPPTAEASIDRPSSFSQCFANPLRQCGDSVLTKEVAPTLEAEDYGNCLLGKKDRSGSERVWMKQLHLLSSGMPTDEDGDVHPKLGTWNPSCKVLEENSIF</sequence>
<evidence type="ECO:0000313" key="1">
    <source>
        <dbReference type="EMBL" id="KAL1123553.1"/>
    </source>
</evidence>
<proteinExistence type="predicted"/>
<keyword evidence="2" id="KW-1185">Reference proteome</keyword>
<dbReference type="Proteomes" id="UP001558652">
    <property type="component" value="Unassembled WGS sequence"/>
</dbReference>